<dbReference type="Gene3D" id="1.10.10.510">
    <property type="entry name" value="Zinc finger, large T-antigen D1 domain"/>
    <property type="match status" value="1"/>
</dbReference>
<feature type="compositionally biased region" description="Acidic residues" evidence="31">
    <location>
        <begin position="105"/>
        <end position="119"/>
    </location>
</feature>
<evidence type="ECO:0000256" key="11">
    <source>
        <dbReference type="ARBA" id="ARBA00022723"/>
    </source>
</evidence>
<dbReference type="PROSITE" id="PS51206">
    <property type="entry name" value="SF3_HELICASE_1"/>
    <property type="match status" value="1"/>
</dbReference>
<evidence type="ECO:0000256" key="2">
    <source>
        <dbReference type="ARBA" id="ARBA00004147"/>
    </source>
</evidence>
<feature type="compositionally biased region" description="Pro residues" evidence="31">
    <location>
        <begin position="167"/>
        <end position="182"/>
    </location>
</feature>
<keyword evidence="7" id="KW-1048">Host nucleus</keyword>
<dbReference type="GO" id="GO:0006260">
    <property type="term" value="P:DNA replication"/>
    <property type="evidence" value="ECO:0007669"/>
    <property type="project" value="UniProtKB-KW"/>
</dbReference>
<evidence type="ECO:0000256" key="13">
    <source>
        <dbReference type="ARBA" id="ARBA00022771"/>
    </source>
</evidence>
<feature type="DNA-binding region" description="T-ag OBD" evidence="29">
    <location>
        <begin position="215"/>
        <end position="329"/>
    </location>
</feature>
<keyword evidence="6" id="KW-0597">Phosphoprotein</keyword>
<evidence type="ECO:0000313" key="36">
    <source>
        <dbReference type="EMBL" id="ASH97632.1"/>
    </source>
</evidence>
<evidence type="ECO:0000256" key="5">
    <source>
        <dbReference type="ARBA" id="ARBA00022518"/>
    </source>
</evidence>
<keyword evidence="13 30" id="KW-0863">Zinc-finger</keyword>
<keyword evidence="24" id="KW-1096">Inhibition of host JAK1 by virus</keyword>
<dbReference type="GO" id="GO:0039502">
    <property type="term" value="P:symbiont-mediated suppression of host type I interferon-mediated signaling pathway"/>
    <property type="evidence" value="ECO:0007669"/>
    <property type="project" value="UniProtKB-KW"/>
</dbReference>
<keyword evidence="8" id="KW-0945">Host-virus interaction</keyword>
<feature type="domain" description="J" evidence="32">
    <location>
        <begin position="12"/>
        <end position="86"/>
    </location>
</feature>
<dbReference type="GO" id="GO:0043138">
    <property type="term" value="F:3'-5' DNA helicase activity"/>
    <property type="evidence" value="ECO:0007669"/>
    <property type="project" value="UniProtKB-EC"/>
</dbReference>
<feature type="compositionally biased region" description="Polar residues" evidence="31">
    <location>
        <begin position="191"/>
        <end position="203"/>
    </location>
</feature>
<dbReference type="InterPro" id="IPR017910">
    <property type="entry name" value="Znf_lg_T-Ag_D1-typ"/>
</dbReference>
<dbReference type="PROSITE" id="PS51341">
    <property type="entry name" value="ZF_LTAG_D1"/>
    <property type="match status" value="1"/>
</dbReference>
<keyword evidence="15" id="KW-0347">Helicase</keyword>
<evidence type="ECO:0000256" key="1">
    <source>
        <dbReference type="ARBA" id="ARBA00001946"/>
    </source>
</evidence>
<keyword evidence="9" id="KW-1090">Inhibition of host innate immune response by virus</keyword>
<dbReference type="Gene3D" id="1.20.1050.70">
    <property type="entry name" value="Large T antigen, SV40, domain 3"/>
    <property type="match status" value="1"/>
</dbReference>
<dbReference type="InterPro" id="IPR016392">
    <property type="entry name" value="Lg_T_Ag_polyomavir"/>
</dbReference>
<dbReference type="Gene3D" id="3.40.1310.20">
    <property type="match status" value="1"/>
</dbReference>
<evidence type="ECO:0000256" key="16">
    <source>
        <dbReference type="ARBA" id="ARBA00022830"/>
    </source>
</evidence>
<dbReference type="RefSeq" id="YP_009389283.1">
    <property type="nucleotide sequence ID" value="NC_035181.1"/>
</dbReference>
<dbReference type="OrthoDB" id="14669at10239"/>
<evidence type="ECO:0000256" key="20">
    <source>
        <dbReference type="ARBA" id="ARBA00023235"/>
    </source>
</evidence>
<evidence type="ECO:0000256" key="28">
    <source>
        <dbReference type="ARBA" id="ARBA00048988"/>
    </source>
</evidence>
<dbReference type="InterPro" id="IPR003133">
    <property type="entry name" value="T_Ag_DNA-bd"/>
</dbReference>
<keyword evidence="12" id="KW-0547">Nucleotide-binding</keyword>
<name>A0A220IG74_9POLY</name>
<evidence type="ECO:0000256" key="9">
    <source>
        <dbReference type="ARBA" id="ARBA00022632"/>
    </source>
</evidence>
<evidence type="ECO:0000256" key="7">
    <source>
        <dbReference type="ARBA" id="ARBA00022562"/>
    </source>
</evidence>
<keyword evidence="17" id="KW-0862">Zinc</keyword>
<dbReference type="GO" id="GO:0042025">
    <property type="term" value="C:host cell nucleus"/>
    <property type="evidence" value="ECO:0007669"/>
    <property type="project" value="UniProtKB-SubCell"/>
</dbReference>
<protein>
    <recommendedName>
        <fullName evidence="3">Large T antigen</fullName>
        <ecNumber evidence="26">5.6.2.4</ecNumber>
    </recommendedName>
    <alternativeName>
        <fullName evidence="27">DNA 3'-5' helicase large T antigen</fullName>
    </alternativeName>
</protein>
<evidence type="ECO:0000256" key="31">
    <source>
        <dbReference type="SAM" id="MobiDB-lite"/>
    </source>
</evidence>
<comment type="subcellular location">
    <subcellularLocation>
        <location evidence="2">Host nucleus</location>
    </subcellularLocation>
</comment>
<evidence type="ECO:0000256" key="8">
    <source>
        <dbReference type="ARBA" id="ARBA00022581"/>
    </source>
</evidence>
<evidence type="ECO:0000256" key="12">
    <source>
        <dbReference type="ARBA" id="ARBA00022741"/>
    </source>
</evidence>
<dbReference type="PROSITE" id="PS51287">
    <property type="entry name" value="T_AG_OBD"/>
    <property type="match status" value="1"/>
</dbReference>
<dbReference type="Pfam" id="PF06431">
    <property type="entry name" value="Polyoma_lg_T_C"/>
    <property type="match status" value="1"/>
</dbReference>
<sequence>MDAVLTKAEKDELMSLLGLAPTCYGNLPLMQQKYKKASLKFHPDKGGDEEKMKRLNCLFGKVYNSFSDLRDQPRGSCSSQDIPTYGTREWEAWWEEFNHGADGDDLYCSENLDSSDEDYQPPPTSSSRRSPKTSTPPDSPSPPPTPSPSPPTPSPSESSSSAGSGWSPPPNHPSSSPPTDPPPQKKRRGDSPNTTQQSFSTPPKQKKMDSPEDFPEELRACLSNAVFSNKTVSAFLIYTTKEKGLVLVDSLDKFDPNYRGCFKYRDYSLVFLLTPGKHRVTAVTNYCKQFCTVSFIMCKAIIKLLDCYDLLNKDPFSIMKENPPYGLHSYQFQDPVDKAAPGVNWVQLSDFAIKIKCEDPLLLMGFYLDFATIPGACKKCLSRSIKLHYTNHENEHKNALLFKECKSQKTACQQACDAYTASKRLKILESSRNDLLLESMQEILEKMEDVLAGPMIFLEYMAGVAWLSCLMPDFDEVITRIIQYMVENTPKRRYVCFKGPINSGKTTVAAALLDLLGGKTLNINCPQDKLAFELGCAIDQFMVVFEDVKGQAGDNKDLTPGQGVHNLDNLRDHLDGSVKVNLEKKHVNKKSQIFPPGIVTMNDYFIPPTLQARFVQTINFRPKQYLRKSLEKNLRLLQSRIPQSGITMMLLLIWWQPVKTFADEIQEKVVYWKETLCKYVPYTTFLDMKHNILQGEDPLLNIVCEVDSDEEELKNTEDSGVVP</sequence>
<keyword evidence="5" id="KW-0244">Early protein</keyword>
<evidence type="ECO:0000256" key="17">
    <source>
        <dbReference type="ARBA" id="ARBA00022833"/>
    </source>
</evidence>
<keyword evidence="16" id="KW-1114">Inhibition of host interferon signaling pathway by virus</keyword>
<dbReference type="CDD" id="cd06257">
    <property type="entry name" value="DnaJ"/>
    <property type="match status" value="1"/>
</dbReference>
<evidence type="ECO:0000313" key="37">
    <source>
        <dbReference type="Proteomes" id="UP000201543"/>
    </source>
</evidence>
<dbReference type="GO" id="GO:0008270">
    <property type="term" value="F:zinc ion binding"/>
    <property type="evidence" value="ECO:0007669"/>
    <property type="project" value="UniProtKB-KW"/>
</dbReference>
<dbReference type="GO" id="GO:0016787">
    <property type="term" value="F:hydrolase activity"/>
    <property type="evidence" value="ECO:0007669"/>
    <property type="project" value="UniProtKB-KW"/>
</dbReference>
<dbReference type="GO" id="GO:0039576">
    <property type="term" value="P:symbiont-mediated suppression of host JAK-STAT cascade via inhibition of JAK1 activity"/>
    <property type="evidence" value="ECO:0007669"/>
    <property type="project" value="UniProtKB-KW"/>
</dbReference>
<proteinExistence type="predicted"/>
<evidence type="ECO:0000256" key="19">
    <source>
        <dbReference type="ARBA" id="ARBA00023125"/>
    </source>
</evidence>
<evidence type="ECO:0000256" key="30">
    <source>
        <dbReference type="PROSITE-ProRule" id="PRU00671"/>
    </source>
</evidence>
<keyword evidence="19 29" id="KW-0238">DNA-binding</keyword>
<evidence type="ECO:0000256" key="6">
    <source>
        <dbReference type="ARBA" id="ARBA00022553"/>
    </source>
</evidence>
<keyword evidence="20" id="KW-0413">Isomerase</keyword>
<feature type="domain" description="T-ag OBD" evidence="34">
    <location>
        <begin position="215"/>
        <end position="329"/>
    </location>
</feature>
<feature type="compositionally biased region" description="Pro residues" evidence="31">
    <location>
        <begin position="137"/>
        <end position="154"/>
    </location>
</feature>
<feature type="compositionally biased region" description="Low complexity" evidence="31">
    <location>
        <begin position="125"/>
        <end position="136"/>
    </location>
</feature>
<evidence type="ECO:0000256" key="14">
    <source>
        <dbReference type="ARBA" id="ARBA00022801"/>
    </source>
</evidence>
<dbReference type="InterPro" id="IPR010932">
    <property type="entry name" value="Lg_T_Ag_Polyomavir_C"/>
</dbReference>
<dbReference type="Gene3D" id="1.10.287.110">
    <property type="entry name" value="DnaJ domain"/>
    <property type="match status" value="1"/>
</dbReference>
<keyword evidence="23" id="KW-1078">G1/S host cell cycle checkpoint dysregulation by virus</keyword>
<evidence type="ECO:0000256" key="25">
    <source>
        <dbReference type="ARBA" id="ARBA00034617"/>
    </source>
</evidence>
<evidence type="ECO:0000256" key="3">
    <source>
        <dbReference type="ARBA" id="ARBA00018805"/>
    </source>
</evidence>
<feature type="compositionally biased region" description="Low complexity" evidence="31">
    <location>
        <begin position="155"/>
        <end position="166"/>
    </location>
</feature>
<evidence type="ECO:0000256" key="26">
    <source>
        <dbReference type="ARBA" id="ARBA00034808"/>
    </source>
</evidence>
<dbReference type="PIRSF" id="PIRSF003368">
    <property type="entry name" value="Large_T_antigen_polyomaV"/>
    <property type="match status" value="1"/>
</dbReference>
<feature type="region of interest" description="Disordered" evidence="31">
    <location>
        <begin position="105"/>
        <end position="214"/>
    </location>
</feature>
<dbReference type="InterPro" id="IPR027417">
    <property type="entry name" value="P-loop_NTPase"/>
</dbReference>
<dbReference type="SUPFAM" id="SSF55464">
    <property type="entry name" value="Origin of replication-binding domain, RBD-like"/>
    <property type="match status" value="1"/>
</dbReference>
<comment type="catalytic activity">
    <reaction evidence="28">
        <text>ATP + H2O = ADP + phosphate + H(+)</text>
        <dbReference type="Rhea" id="RHEA:13065"/>
        <dbReference type="ChEBI" id="CHEBI:15377"/>
        <dbReference type="ChEBI" id="CHEBI:15378"/>
        <dbReference type="ChEBI" id="CHEBI:30616"/>
        <dbReference type="ChEBI" id="CHEBI:43474"/>
        <dbReference type="ChEBI" id="CHEBI:456216"/>
        <dbReference type="EC" id="5.6.2.4"/>
    </reaction>
</comment>
<evidence type="ECO:0000256" key="10">
    <source>
        <dbReference type="ARBA" id="ARBA00022705"/>
    </source>
</evidence>
<keyword evidence="18" id="KW-0067">ATP-binding</keyword>
<keyword evidence="14" id="KW-0378">Hydrolase</keyword>
<keyword evidence="37" id="KW-1185">Reference proteome</keyword>
<dbReference type="Gene3D" id="3.40.50.300">
    <property type="entry name" value="P-loop containing nucleotide triphosphate hydrolases"/>
    <property type="match status" value="1"/>
</dbReference>
<comment type="cofactor">
    <cofactor evidence="1">
        <name>Mg(2+)</name>
        <dbReference type="ChEBI" id="CHEBI:18420"/>
    </cofactor>
</comment>
<evidence type="ECO:0000256" key="15">
    <source>
        <dbReference type="ARBA" id="ARBA00022806"/>
    </source>
</evidence>
<dbReference type="Proteomes" id="UP000201543">
    <property type="component" value="Segment"/>
</dbReference>
<dbReference type="PROSITE" id="PS50076">
    <property type="entry name" value="DNAJ_2"/>
    <property type="match status" value="1"/>
</dbReference>
<evidence type="ECO:0000256" key="24">
    <source>
        <dbReference type="ARBA" id="ARBA00023318"/>
    </source>
</evidence>
<evidence type="ECO:0000256" key="23">
    <source>
        <dbReference type="ARBA" id="ARBA00023309"/>
    </source>
</evidence>
<dbReference type="GO" id="GO:0003688">
    <property type="term" value="F:DNA replication origin binding"/>
    <property type="evidence" value="ECO:0007669"/>
    <property type="project" value="InterPro"/>
</dbReference>
<evidence type="ECO:0000256" key="21">
    <source>
        <dbReference type="ARBA" id="ARBA00023258"/>
    </source>
</evidence>
<keyword evidence="10" id="KW-0235">DNA replication</keyword>
<feature type="domain" description="SF3 helicase" evidence="33">
    <location>
        <begin position="473"/>
        <end position="633"/>
    </location>
</feature>
<evidence type="ECO:0000259" key="33">
    <source>
        <dbReference type="PROSITE" id="PS51206"/>
    </source>
</evidence>
<evidence type="ECO:0000256" key="22">
    <source>
        <dbReference type="ARBA" id="ARBA00023280"/>
    </source>
</evidence>
<evidence type="ECO:0000256" key="27">
    <source>
        <dbReference type="ARBA" id="ARBA00045019"/>
    </source>
</evidence>
<evidence type="ECO:0000256" key="18">
    <source>
        <dbReference type="ARBA" id="ARBA00022840"/>
    </source>
</evidence>
<accession>A0A220IG74</accession>
<dbReference type="InterPro" id="IPR037102">
    <property type="entry name" value="Znf_lg_T-Ag_D1_dom_sf"/>
</dbReference>
<reference evidence="36 37" key="1">
    <citation type="submission" date="2017-02" db="EMBL/GenBank/DDBJ databases">
        <title>A novel polyomavirus from the nasal cavity of a giant panda (Ailuropoda melanoleuca).</title>
        <authorList>
            <person name="Qi D."/>
            <person name="Zhang W."/>
        </authorList>
    </citation>
    <scope>NUCLEOTIDE SEQUENCE [LARGE SCALE GENOMIC DNA]</scope>
    <source>
        <strain evidence="36">GPPyV1</strain>
    </source>
</reference>
<evidence type="ECO:0000256" key="29">
    <source>
        <dbReference type="PROSITE-ProRule" id="PRU00620"/>
    </source>
</evidence>
<evidence type="ECO:0000259" key="34">
    <source>
        <dbReference type="PROSITE" id="PS51287"/>
    </source>
</evidence>
<evidence type="ECO:0000259" key="35">
    <source>
        <dbReference type="PROSITE" id="PS51341"/>
    </source>
</evidence>
<dbReference type="GO" id="GO:0039645">
    <property type="term" value="P:symbiont-mediated perturbation of host cell cycle G1/S transition checkpoint"/>
    <property type="evidence" value="ECO:0007669"/>
    <property type="project" value="UniProtKB-KW"/>
</dbReference>
<dbReference type="InterPro" id="IPR014015">
    <property type="entry name" value="Helicase_SF3_DNA-vir"/>
</dbReference>
<comment type="catalytic activity">
    <reaction evidence="25">
        <text>Couples ATP hydrolysis with the unwinding of duplex DNA by translocating in the 3'-5' direction.</text>
        <dbReference type="EC" id="5.6.2.4"/>
    </reaction>
</comment>
<evidence type="ECO:0000259" key="32">
    <source>
        <dbReference type="PROSITE" id="PS50076"/>
    </source>
</evidence>
<dbReference type="InterPro" id="IPR001623">
    <property type="entry name" value="DnaJ_domain"/>
</dbReference>
<dbReference type="GO" id="GO:0005524">
    <property type="term" value="F:ATP binding"/>
    <property type="evidence" value="ECO:0007669"/>
    <property type="project" value="UniProtKB-KW"/>
</dbReference>
<keyword evidence="4" id="KW-1121">Modulation of host cell cycle by virus</keyword>
<dbReference type="Pfam" id="PF02217">
    <property type="entry name" value="T_Ag_DNA_bind"/>
    <property type="match status" value="1"/>
</dbReference>
<dbReference type="SUPFAM" id="SSF52540">
    <property type="entry name" value="P-loop containing nucleoside triphosphate hydrolases"/>
    <property type="match status" value="1"/>
</dbReference>
<dbReference type="InterPro" id="IPR036869">
    <property type="entry name" value="J_dom_sf"/>
</dbReference>
<dbReference type="EMBL" id="KY612371">
    <property type="protein sequence ID" value="ASH97632.1"/>
    <property type="molecule type" value="Genomic_DNA"/>
</dbReference>
<dbReference type="GeneID" id="33349825"/>
<organism evidence="36 37">
    <name type="scientific">Giant panda polyomavirus</name>
    <dbReference type="NCBI Taxonomy" id="2016463"/>
    <lineage>
        <taxon>Viruses</taxon>
        <taxon>Monodnaviria</taxon>
        <taxon>Shotokuvirae</taxon>
        <taxon>Cossaviricota</taxon>
        <taxon>Papovaviricetes</taxon>
        <taxon>Sepolyvirales</taxon>
        <taxon>Polyomaviridae</taxon>
        <taxon>Deltapolyomavirus</taxon>
        <taxon>Deltapolyomavirus ailuropodae</taxon>
    </lineage>
</organism>
<dbReference type="SUPFAM" id="SSF46565">
    <property type="entry name" value="Chaperone J-domain"/>
    <property type="match status" value="1"/>
</dbReference>
<keyword evidence="21" id="KW-0922">Interferon antiviral system evasion</keyword>
<dbReference type="GO" id="GO:0052170">
    <property type="term" value="P:symbiont-mediated suppression of host innate immune response"/>
    <property type="evidence" value="ECO:0007669"/>
    <property type="project" value="UniProtKB-KW"/>
</dbReference>
<evidence type="ECO:0000256" key="4">
    <source>
        <dbReference type="ARBA" id="ARBA00022504"/>
    </source>
</evidence>
<keyword evidence="22" id="KW-0899">Viral immunoevasion</keyword>
<feature type="domain" description="T-ag D1-type" evidence="35">
    <location>
        <begin position="340"/>
        <end position="432"/>
    </location>
</feature>
<dbReference type="KEGG" id="vg:33349825"/>
<dbReference type="SMART" id="SM00271">
    <property type="entry name" value="DnaJ"/>
    <property type="match status" value="1"/>
</dbReference>
<keyword evidence="11" id="KW-0479">Metal-binding</keyword>
<dbReference type="EC" id="5.6.2.4" evidence="26"/>